<dbReference type="InterPro" id="IPR045493">
    <property type="entry name" value="DUF6435"/>
</dbReference>
<evidence type="ECO:0000313" key="1">
    <source>
        <dbReference type="EMBL" id="OUS18022.1"/>
    </source>
</evidence>
<organism evidence="1 2">
    <name type="scientific">Nonlabens dokdonensis</name>
    <dbReference type="NCBI Taxonomy" id="328515"/>
    <lineage>
        <taxon>Bacteria</taxon>
        <taxon>Pseudomonadati</taxon>
        <taxon>Bacteroidota</taxon>
        <taxon>Flavobacteriia</taxon>
        <taxon>Flavobacteriales</taxon>
        <taxon>Flavobacteriaceae</taxon>
        <taxon>Nonlabens</taxon>
    </lineage>
</organism>
<gene>
    <name evidence="1" type="ORF">A9Q93_04460</name>
</gene>
<evidence type="ECO:0000313" key="2">
    <source>
        <dbReference type="Proteomes" id="UP000196102"/>
    </source>
</evidence>
<dbReference type="EMBL" id="MAAX01000073">
    <property type="protein sequence ID" value="OUS18022.1"/>
    <property type="molecule type" value="Genomic_DNA"/>
</dbReference>
<sequence length="67" mass="8122">MLTMQKEIESYNVEKMQLERLEKRYCSLMKQSFEIAIKNRDRSDILSNKALEIKKDIDHLRLKIYSD</sequence>
<dbReference type="NCBIfam" id="NF033487">
    <property type="entry name" value="Lacal_2735_fam"/>
    <property type="match status" value="1"/>
</dbReference>
<reference evidence="2" key="1">
    <citation type="journal article" date="2017" name="Proc. Natl. Acad. Sci. U.S.A.">
        <title>Simulation of Deepwater Horizon oil plume reveals substrate specialization within a complex community of hydrocarbon-degraders.</title>
        <authorList>
            <person name="Hu P."/>
            <person name="Dubinsky E.A."/>
            <person name="Probst A.J."/>
            <person name="Wang J."/>
            <person name="Sieber C.M.K."/>
            <person name="Tom L.M."/>
            <person name="Gardinali P."/>
            <person name="Banfield J.F."/>
            <person name="Atlas R.M."/>
            <person name="Andersen G.L."/>
        </authorList>
    </citation>
    <scope>NUCLEOTIDE SEQUENCE [LARGE SCALE GENOMIC DNA]</scope>
</reference>
<comment type="caution">
    <text evidence="1">The sequence shown here is derived from an EMBL/GenBank/DDBJ whole genome shotgun (WGS) entry which is preliminary data.</text>
</comment>
<accession>A0A1Z8B617</accession>
<dbReference type="AlphaFoldDB" id="A0A1Z8B617"/>
<protein>
    <submittedName>
        <fullName evidence="1">Uncharacterized protein</fullName>
    </submittedName>
</protein>
<dbReference type="Proteomes" id="UP000196102">
    <property type="component" value="Unassembled WGS sequence"/>
</dbReference>
<proteinExistence type="predicted"/>
<name>A0A1Z8B617_9FLAO</name>